<organism evidence="5 6">
    <name type="scientific">Polymorphobacter multimanifer</name>
    <dbReference type="NCBI Taxonomy" id="1070431"/>
    <lineage>
        <taxon>Bacteria</taxon>
        <taxon>Pseudomonadati</taxon>
        <taxon>Pseudomonadota</taxon>
        <taxon>Alphaproteobacteria</taxon>
        <taxon>Sphingomonadales</taxon>
        <taxon>Sphingosinicellaceae</taxon>
        <taxon>Polymorphobacter</taxon>
    </lineage>
</organism>
<evidence type="ECO:0000256" key="4">
    <source>
        <dbReference type="SAM" id="SignalP"/>
    </source>
</evidence>
<feature type="chain" id="PRO_5032415161" evidence="4">
    <location>
        <begin position="22"/>
        <end position="252"/>
    </location>
</feature>
<keyword evidence="1 5" id="KW-0378">Hydrolase</keyword>
<evidence type="ECO:0000313" key="6">
    <source>
        <dbReference type="Proteomes" id="UP000538147"/>
    </source>
</evidence>
<sequence>MLVRSIALTLLLAGCVTHPLAPTPHAPLAWRPVELFDTTRQRPVPVVLYGAARARRPKPLAIISHGYGGHSTDYTFIASALARRGYIVASIEHLERSGDPRMANSGNLVELRRPVWQIGADSIGFVISELRRRGLADHTRVVLVGHSNGGDMTMLFSSQHRGDVQAAFSLDHRRMPVPRTARPRICSARSNDYAADPGVLPVAAERDALGMVMAEVPVKHNDMLDSASPQQQQAILEVLAACLDGHLVKQHS</sequence>
<evidence type="ECO:0000256" key="3">
    <source>
        <dbReference type="ARBA" id="ARBA00023098"/>
    </source>
</evidence>
<dbReference type="EMBL" id="JACIIV010000033">
    <property type="protein sequence ID" value="MBB6229142.1"/>
    <property type="molecule type" value="Genomic_DNA"/>
</dbReference>
<evidence type="ECO:0000313" key="5">
    <source>
        <dbReference type="EMBL" id="MBB6229142.1"/>
    </source>
</evidence>
<dbReference type="AlphaFoldDB" id="A0A841LIT6"/>
<dbReference type="Pfam" id="PF03403">
    <property type="entry name" value="PAF-AH_p_II"/>
    <property type="match status" value="1"/>
</dbReference>
<dbReference type="Gene3D" id="3.40.50.1820">
    <property type="entry name" value="alpha/beta hydrolase"/>
    <property type="match status" value="1"/>
</dbReference>
<dbReference type="RefSeq" id="WP_184202610.1">
    <property type="nucleotide sequence ID" value="NZ_JACIIV010000033.1"/>
</dbReference>
<keyword evidence="4" id="KW-0732">Signal</keyword>
<dbReference type="PROSITE" id="PS51257">
    <property type="entry name" value="PROKAR_LIPOPROTEIN"/>
    <property type="match status" value="1"/>
</dbReference>
<feature type="signal peptide" evidence="4">
    <location>
        <begin position="1"/>
        <end position="21"/>
    </location>
</feature>
<name>A0A841LIT6_9SPHN</name>
<protein>
    <submittedName>
        <fullName evidence="5">Putative dienelactone hydrolase</fullName>
    </submittedName>
</protein>
<accession>A0A841LIT6</accession>
<dbReference type="PANTHER" id="PTHR10272:SF0">
    <property type="entry name" value="PLATELET-ACTIVATING FACTOR ACETYLHYDROLASE"/>
    <property type="match status" value="1"/>
</dbReference>
<proteinExistence type="predicted"/>
<reference evidence="5 6" key="1">
    <citation type="submission" date="2020-08" db="EMBL/GenBank/DDBJ databases">
        <title>Genomic Encyclopedia of Type Strains, Phase IV (KMG-IV): sequencing the most valuable type-strain genomes for metagenomic binning, comparative biology and taxonomic classification.</title>
        <authorList>
            <person name="Goeker M."/>
        </authorList>
    </citation>
    <scope>NUCLEOTIDE SEQUENCE [LARGE SCALE GENOMIC DNA]</scope>
    <source>
        <strain evidence="5 6">DSM 102189</strain>
    </source>
</reference>
<keyword evidence="6" id="KW-1185">Reference proteome</keyword>
<dbReference type="Proteomes" id="UP000538147">
    <property type="component" value="Unassembled WGS sequence"/>
</dbReference>
<keyword evidence="3" id="KW-0443">Lipid metabolism</keyword>
<dbReference type="PANTHER" id="PTHR10272">
    <property type="entry name" value="PLATELET-ACTIVATING FACTOR ACETYLHYDROLASE"/>
    <property type="match status" value="1"/>
</dbReference>
<dbReference type="GO" id="GO:0016042">
    <property type="term" value="P:lipid catabolic process"/>
    <property type="evidence" value="ECO:0007669"/>
    <property type="project" value="UniProtKB-KW"/>
</dbReference>
<dbReference type="GO" id="GO:0003847">
    <property type="term" value="F:1-alkyl-2-acetylglycerophosphocholine esterase activity"/>
    <property type="evidence" value="ECO:0007669"/>
    <property type="project" value="TreeGrafter"/>
</dbReference>
<dbReference type="InterPro" id="IPR029058">
    <property type="entry name" value="AB_hydrolase_fold"/>
</dbReference>
<evidence type="ECO:0000256" key="1">
    <source>
        <dbReference type="ARBA" id="ARBA00022801"/>
    </source>
</evidence>
<gene>
    <name evidence="5" type="ORF">FHS79_003343</name>
</gene>
<dbReference type="SUPFAM" id="SSF53474">
    <property type="entry name" value="alpha/beta-Hydrolases"/>
    <property type="match status" value="1"/>
</dbReference>
<evidence type="ECO:0000256" key="2">
    <source>
        <dbReference type="ARBA" id="ARBA00022963"/>
    </source>
</evidence>
<keyword evidence="2" id="KW-0442">Lipid degradation</keyword>
<comment type="caution">
    <text evidence="5">The sequence shown here is derived from an EMBL/GenBank/DDBJ whole genome shotgun (WGS) entry which is preliminary data.</text>
</comment>